<accession>A0A0D3JW58</accession>
<dbReference type="GO" id="GO:0005524">
    <property type="term" value="F:ATP binding"/>
    <property type="evidence" value="ECO:0007669"/>
    <property type="project" value="InterPro"/>
</dbReference>
<feature type="domain" description="ArsA/GET3 Anion-transporting ATPase-like" evidence="1">
    <location>
        <begin position="224"/>
        <end position="245"/>
    </location>
</feature>
<reference evidence="2" key="2">
    <citation type="submission" date="2024-10" db="UniProtKB">
        <authorList>
            <consortium name="EnsemblProtists"/>
        </authorList>
    </citation>
    <scope>IDENTIFICATION</scope>
</reference>
<organism evidence="2 3">
    <name type="scientific">Emiliania huxleyi (strain CCMP1516)</name>
    <dbReference type="NCBI Taxonomy" id="280463"/>
    <lineage>
        <taxon>Eukaryota</taxon>
        <taxon>Haptista</taxon>
        <taxon>Haptophyta</taxon>
        <taxon>Prymnesiophyceae</taxon>
        <taxon>Isochrysidales</taxon>
        <taxon>Noelaerhabdaceae</taxon>
        <taxon>Emiliania</taxon>
    </lineage>
</organism>
<dbReference type="InterPro" id="IPR025723">
    <property type="entry name" value="ArsA/GET3_ATPase-like"/>
</dbReference>
<dbReference type="Pfam" id="PF02374">
    <property type="entry name" value="ArsA_ATPase"/>
    <property type="match status" value="2"/>
</dbReference>
<evidence type="ECO:0000313" key="2">
    <source>
        <dbReference type="EnsemblProtists" id="EOD27743"/>
    </source>
</evidence>
<dbReference type="PANTHER" id="PTHR10803">
    <property type="entry name" value="ARSENICAL PUMP-DRIVING ATPASE ARSENITE-TRANSLOCATING ATPASE"/>
    <property type="match status" value="1"/>
</dbReference>
<keyword evidence="3" id="KW-1185">Reference proteome</keyword>
<dbReference type="AlphaFoldDB" id="A0A0D3JW58"/>
<reference evidence="3" key="1">
    <citation type="journal article" date="2013" name="Nature">
        <title>Pan genome of the phytoplankton Emiliania underpins its global distribution.</title>
        <authorList>
            <person name="Read B.A."/>
            <person name="Kegel J."/>
            <person name="Klute M.J."/>
            <person name="Kuo A."/>
            <person name="Lefebvre S.C."/>
            <person name="Maumus F."/>
            <person name="Mayer C."/>
            <person name="Miller J."/>
            <person name="Monier A."/>
            <person name="Salamov A."/>
            <person name="Young J."/>
            <person name="Aguilar M."/>
            <person name="Claverie J.M."/>
            <person name="Frickenhaus S."/>
            <person name="Gonzalez K."/>
            <person name="Herman E.K."/>
            <person name="Lin Y.C."/>
            <person name="Napier J."/>
            <person name="Ogata H."/>
            <person name="Sarno A.F."/>
            <person name="Shmutz J."/>
            <person name="Schroeder D."/>
            <person name="de Vargas C."/>
            <person name="Verret F."/>
            <person name="von Dassow P."/>
            <person name="Valentin K."/>
            <person name="Van de Peer Y."/>
            <person name="Wheeler G."/>
            <person name="Dacks J.B."/>
            <person name="Delwiche C.F."/>
            <person name="Dyhrman S.T."/>
            <person name="Glockner G."/>
            <person name="John U."/>
            <person name="Richards T."/>
            <person name="Worden A.Z."/>
            <person name="Zhang X."/>
            <person name="Grigoriev I.V."/>
            <person name="Allen A.E."/>
            <person name="Bidle K."/>
            <person name="Borodovsky M."/>
            <person name="Bowler C."/>
            <person name="Brownlee C."/>
            <person name="Cock J.M."/>
            <person name="Elias M."/>
            <person name="Gladyshev V.N."/>
            <person name="Groth M."/>
            <person name="Guda C."/>
            <person name="Hadaegh A."/>
            <person name="Iglesias-Rodriguez M.D."/>
            <person name="Jenkins J."/>
            <person name="Jones B.M."/>
            <person name="Lawson T."/>
            <person name="Leese F."/>
            <person name="Lindquist E."/>
            <person name="Lobanov A."/>
            <person name="Lomsadze A."/>
            <person name="Malik S.B."/>
            <person name="Marsh M.E."/>
            <person name="Mackinder L."/>
            <person name="Mock T."/>
            <person name="Mueller-Roeber B."/>
            <person name="Pagarete A."/>
            <person name="Parker M."/>
            <person name="Probert I."/>
            <person name="Quesneville H."/>
            <person name="Raines C."/>
            <person name="Rensing S.A."/>
            <person name="Riano-Pachon D.M."/>
            <person name="Richier S."/>
            <person name="Rokitta S."/>
            <person name="Shiraiwa Y."/>
            <person name="Soanes D.M."/>
            <person name="van der Giezen M."/>
            <person name="Wahlund T.M."/>
            <person name="Williams B."/>
            <person name="Wilson W."/>
            <person name="Wolfe G."/>
            <person name="Wurch L.L."/>
        </authorList>
    </citation>
    <scope>NUCLEOTIDE SEQUENCE</scope>
</reference>
<dbReference type="PANTHER" id="PTHR10803:SF0">
    <property type="entry name" value="ATPASE GET3B"/>
    <property type="match status" value="1"/>
</dbReference>
<feature type="domain" description="ArsA/GET3 Anion-transporting ATPase-like" evidence="1">
    <location>
        <begin position="6"/>
        <end position="186"/>
    </location>
</feature>
<dbReference type="SUPFAM" id="SSF52540">
    <property type="entry name" value="P-loop containing nucleoside triphosphate hydrolases"/>
    <property type="match status" value="2"/>
</dbReference>
<dbReference type="PaxDb" id="2903-EOD27743"/>
<sequence>MEVETADAVDRFRAAVLGQLGLDEFADILDNVPPGLDELLALAETLAVVRGAEPDTDGAASLTGFERVVFDTAPTGHTLRLLAFPEFLDNLLGKVVALKARLLAAIGLLKGVLGGNDPTDKIEAAVARLQRWRDRVASLRELLTDEAVTDFVVVGIPSRLAVAECARLLSALADQGVPVSHLIVNQGRELKRLDGSSPLGELALSRLPFFDLEMRGVFPLQYDRFVLVGGKGGVGKTTTSASLAAPIFRDFLTAQDKRVAKGSARKAPASQTRYH</sequence>
<dbReference type="STRING" id="2903.R1CXE4"/>
<dbReference type="InterPro" id="IPR016300">
    <property type="entry name" value="ATPase_ArsA/GET3"/>
</dbReference>
<dbReference type="EnsemblProtists" id="EOD27743">
    <property type="protein sequence ID" value="EOD27743"/>
    <property type="gene ID" value="EMIHUDRAFT_100128"/>
</dbReference>
<name>A0A0D3JW58_EMIH1</name>
<dbReference type="Gene3D" id="3.40.50.300">
    <property type="entry name" value="P-loop containing nucleotide triphosphate hydrolases"/>
    <property type="match status" value="2"/>
</dbReference>
<dbReference type="GeneID" id="17273289"/>
<proteinExistence type="predicted"/>
<dbReference type="KEGG" id="ehx:EMIHUDRAFT_100128"/>
<protein>
    <recommendedName>
        <fullName evidence="1">ArsA/GET3 Anion-transporting ATPase-like domain-containing protein</fullName>
    </recommendedName>
</protein>
<dbReference type="RefSeq" id="XP_005780172.1">
    <property type="nucleotide sequence ID" value="XM_005780115.1"/>
</dbReference>
<dbReference type="InterPro" id="IPR027417">
    <property type="entry name" value="P-loop_NTPase"/>
</dbReference>
<evidence type="ECO:0000259" key="1">
    <source>
        <dbReference type="Pfam" id="PF02374"/>
    </source>
</evidence>
<dbReference type="GO" id="GO:0071816">
    <property type="term" value="P:tail-anchored membrane protein insertion into ER membrane"/>
    <property type="evidence" value="ECO:0007669"/>
    <property type="project" value="TreeGrafter"/>
</dbReference>
<dbReference type="eggNOG" id="KOG2825">
    <property type="taxonomic scope" value="Eukaryota"/>
</dbReference>
<dbReference type="HOGENOM" id="CLU_1013474_0_0_1"/>
<dbReference type="GO" id="GO:0016887">
    <property type="term" value="F:ATP hydrolysis activity"/>
    <property type="evidence" value="ECO:0007669"/>
    <property type="project" value="InterPro"/>
</dbReference>
<evidence type="ECO:0000313" key="3">
    <source>
        <dbReference type="Proteomes" id="UP000013827"/>
    </source>
</evidence>
<dbReference type="Proteomes" id="UP000013827">
    <property type="component" value="Unassembled WGS sequence"/>
</dbReference>
<dbReference type="GO" id="GO:0043529">
    <property type="term" value="C:GET complex"/>
    <property type="evidence" value="ECO:0007669"/>
    <property type="project" value="TreeGrafter"/>
</dbReference>